<dbReference type="PROSITE" id="PS51163">
    <property type="entry name" value="YRDC"/>
    <property type="match status" value="1"/>
</dbReference>
<dbReference type="InterPro" id="IPR017968">
    <property type="entry name" value="Acylphosphatase_CS"/>
</dbReference>
<accession>A0A2T9X333</accession>
<dbReference type="InterPro" id="IPR001792">
    <property type="entry name" value="Acylphosphatase-like_dom"/>
</dbReference>
<dbReference type="GO" id="GO:0003998">
    <property type="term" value="F:acylphosphatase activity"/>
    <property type="evidence" value="ECO:0007669"/>
    <property type="project" value="UniProtKB-EC"/>
</dbReference>
<comment type="similarity">
    <text evidence="2 8">Belongs to the carbamoyltransferase HypF family.</text>
</comment>
<dbReference type="InterPro" id="IPR006070">
    <property type="entry name" value="Sua5-like_dom"/>
</dbReference>
<dbReference type="Pfam" id="PF01300">
    <property type="entry name" value="Sua5_yciO_yrdC"/>
    <property type="match status" value="1"/>
</dbReference>
<evidence type="ECO:0000313" key="13">
    <source>
        <dbReference type="Proteomes" id="UP000245638"/>
    </source>
</evidence>
<proteinExistence type="inferred from homology"/>
<keyword evidence="6" id="KW-0862">Zinc</keyword>
<comment type="caution">
    <text evidence="12">The sequence shown here is derived from an EMBL/GenBank/DDBJ whole genome shotgun (WGS) entry which is preliminary data.</text>
</comment>
<dbReference type="SUPFAM" id="SSF55821">
    <property type="entry name" value="YrdC/RibB"/>
    <property type="match status" value="1"/>
</dbReference>
<evidence type="ECO:0000256" key="5">
    <source>
        <dbReference type="ARBA" id="ARBA00022771"/>
    </source>
</evidence>
<evidence type="ECO:0000259" key="10">
    <source>
        <dbReference type="PROSITE" id="PS51160"/>
    </source>
</evidence>
<dbReference type="Gene3D" id="3.30.420.40">
    <property type="match status" value="1"/>
</dbReference>
<dbReference type="PANTHER" id="PTHR42959:SF1">
    <property type="entry name" value="CARBAMOYLTRANSFERASE HYPF"/>
    <property type="match status" value="1"/>
</dbReference>
<evidence type="ECO:0000256" key="8">
    <source>
        <dbReference type="PIRNR" id="PIRNR006256"/>
    </source>
</evidence>
<dbReference type="GO" id="GO:0016874">
    <property type="term" value="F:ligase activity"/>
    <property type="evidence" value="ECO:0007669"/>
    <property type="project" value="UniProtKB-UniRule"/>
</dbReference>
<dbReference type="InterPro" id="IPR055128">
    <property type="entry name" value="HypF_C_2"/>
</dbReference>
<dbReference type="InterPro" id="IPR043129">
    <property type="entry name" value="ATPase_NBD"/>
</dbReference>
<dbReference type="SUPFAM" id="SSF53067">
    <property type="entry name" value="Actin-like ATPase domain"/>
    <property type="match status" value="1"/>
</dbReference>
<dbReference type="Pfam" id="PF00708">
    <property type="entry name" value="Acylphosphatase"/>
    <property type="match status" value="1"/>
</dbReference>
<evidence type="ECO:0000256" key="9">
    <source>
        <dbReference type="PROSITE-ProRule" id="PRU00520"/>
    </source>
</evidence>
<keyword evidence="5" id="KW-0863">Zinc-finger</keyword>
<feature type="domain" description="YrdC-like" evidence="11">
    <location>
        <begin position="201"/>
        <end position="387"/>
    </location>
</feature>
<dbReference type="InterPro" id="IPR041440">
    <property type="entry name" value="HypF_C"/>
</dbReference>
<reference evidence="12 13" key="1">
    <citation type="journal article" date="2015" name="Appl. Environ. Microbiol.">
        <title>Nanoarchaeota, Their Sulfolobales Host, and Nanoarchaeota Virus Distribution across Yellowstone National Park Hot Springs.</title>
        <authorList>
            <person name="Munson-McGee J.H."/>
            <person name="Field E.K."/>
            <person name="Bateson M."/>
            <person name="Rooney C."/>
            <person name="Stepanauskas R."/>
            <person name="Young M.J."/>
        </authorList>
    </citation>
    <scope>NUCLEOTIDE SEQUENCE [LARGE SCALE GENOMIC DNA]</scope>
    <source>
        <strain evidence="12">SCGC AC-742_N10</strain>
    </source>
</reference>
<dbReference type="Proteomes" id="UP000245638">
    <property type="component" value="Unassembled WGS sequence"/>
</dbReference>
<dbReference type="Pfam" id="PF22521">
    <property type="entry name" value="HypF_C_2"/>
    <property type="match status" value="1"/>
</dbReference>
<evidence type="ECO:0000256" key="6">
    <source>
        <dbReference type="ARBA" id="ARBA00022833"/>
    </source>
</evidence>
<dbReference type="InterPro" id="IPR036046">
    <property type="entry name" value="Acylphosphatase-like_dom_sf"/>
</dbReference>
<dbReference type="PROSITE" id="PS00150">
    <property type="entry name" value="ACYLPHOSPHATASE_1"/>
    <property type="match status" value="1"/>
</dbReference>
<dbReference type="UniPathway" id="UPA00335"/>
<keyword evidence="12" id="KW-0808">Transferase</keyword>
<dbReference type="InterPro" id="IPR011125">
    <property type="entry name" value="Znf_HypF"/>
</dbReference>
<dbReference type="Gene3D" id="3.30.110.120">
    <property type="match status" value="1"/>
</dbReference>
<comment type="pathway">
    <text evidence="1">Protein modification; [NiFe] hydrogenase maturation.</text>
</comment>
<dbReference type="PIRSF" id="PIRSF006256">
    <property type="entry name" value="CMPcnvr_hdrg_mat"/>
    <property type="match status" value="1"/>
</dbReference>
<dbReference type="EC" id="6.2.-.-" evidence="8"/>
<dbReference type="PANTHER" id="PTHR42959">
    <property type="entry name" value="CARBAMOYLTRANSFERASE"/>
    <property type="match status" value="1"/>
</dbReference>
<comment type="catalytic activity">
    <reaction evidence="7">
        <text>C-terminal L-cysteinyl-[HypE protein] + carbamoyl phosphate + ATP + H2O = C-terminal S-carboxamide-L-cysteinyl-[HypE protein] + AMP + phosphate + diphosphate + H(+)</text>
        <dbReference type="Rhea" id="RHEA:55636"/>
        <dbReference type="Rhea" id="RHEA-COMP:14247"/>
        <dbReference type="Rhea" id="RHEA-COMP:14392"/>
        <dbReference type="ChEBI" id="CHEBI:15377"/>
        <dbReference type="ChEBI" id="CHEBI:15378"/>
        <dbReference type="ChEBI" id="CHEBI:30616"/>
        <dbReference type="ChEBI" id="CHEBI:33019"/>
        <dbReference type="ChEBI" id="CHEBI:43474"/>
        <dbReference type="ChEBI" id="CHEBI:58228"/>
        <dbReference type="ChEBI" id="CHEBI:76913"/>
        <dbReference type="ChEBI" id="CHEBI:139126"/>
        <dbReference type="ChEBI" id="CHEBI:456215"/>
    </reaction>
</comment>
<dbReference type="EMBL" id="QEFD01000207">
    <property type="protein sequence ID" value="PVU74506.1"/>
    <property type="molecule type" value="Genomic_DNA"/>
</dbReference>
<dbReference type="GO" id="GO:0051604">
    <property type="term" value="P:protein maturation"/>
    <property type="evidence" value="ECO:0007669"/>
    <property type="project" value="TreeGrafter"/>
</dbReference>
<evidence type="ECO:0000256" key="2">
    <source>
        <dbReference type="ARBA" id="ARBA00008097"/>
    </source>
</evidence>
<dbReference type="Gene3D" id="3.90.870.50">
    <property type="match status" value="1"/>
</dbReference>
<keyword evidence="4" id="KW-0479">Metal-binding</keyword>
<keyword evidence="9" id="KW-0378">Hydrolase</keyword>
<comment type="catalytic activity">
    <reaction evidence="9">
        <text>an acyl phosphate + H2O = a carboxylate + phosphate + H(+)</text>
        <dbReference type="Rhea" id="RHEA:14965"/>
        <dbReference type="ChEBI" id="CHEBI:15377"/>
        <dbReference type="ChEBI" id="CHEBI:15378"/>
        <dbReference type="ChEBI" id="CHEBI:29067"/>
        <dbReference type="ChEBI" id="CHEBI:43474"/>
        <dbReference type="ChEBI" id="CHEBI:59918"/>
        <dbReference type="EC" id="3.6.1.7"/>
    </reaction>
</comment>
<dbReference type="NCBIfam" id="TIGR00143">
    <property type="entry name" value="hypF"/>
    <property type="match status" value="1"/>
</dbReference>
<dbReference type="PROSITE" id="PS51160">
    <property type="entry name" value="ACYLPHOSPHATASE_3"/>
    <property type="match status" value="1"/>
</dbReference>
<dbReference type="Pfam" id="PF17788">
    <property type="entry name" value="HypF_C"/>
    <property type="match status" value="1"/>
</dbReference>
<dbReference type="InterPro" id="IPR017945">
    <property type="entry name" value="DHBP_synth_RibB-like_a/b_dom"/>
</dbReference>
<dbReference type="InterPro" id="IPR051060">
    <property type="entry name" value="Carbamoyltrans_HypF-like"/>
</dbReference>
<feature type="domain" description="Acylphosphatase-like" evidence="10">
    <location>
        <begin position="3"/>
        <end position="90"/>
    </location>
</feature>
<feature type="active site" evidence="9">
    <location>
        <position position="18"/>
    </location>
</feature>
<feature type="active site" evidence="9">
    <location>
        <position position="36"/>
    </location>
</feature>
<evidence type="ECO:0000313" key="12">
    <source>
        <dbReference type="EMBL" id="PVU74506.1"/>
    </source>
</evidence>
<gene>
    <name evidence="12" type="primary">hypF</name>
    <name evidence="12" type="ORF">DDW13_07150</name>
</gene>
<dbReference type="GO" id="GO:0003725">
    <property type="term" value="F:double-stranded RNA binding"/>
    <property type="evidence" value="ECO:0007669"/>
    <property type="project" value="InterPro"/>
</dbReference>
<evidence type="ECO:0000259" key="11">
    <source>
        <dbReference type="PROSITE" id="PS51163"/>
    </source>
</evidence>
<evidence type="ECO:0000256" key="3">
    <source>
        <dbReference type="ARBA" id="ARBA00022598"/>
    </source>
</evidence>
<dbReference type="Gene3D" id="3.30.420.360">
    <property type="match status" value="1"/>
</dbReference>
<sequence length="744" mass="84196">MKAYRILISGIVQGVGFRPFIYRIAVKSNVYGYVKNLGGSEVEVKIIGREENIGKFFSLLFSKIPPPAKIEKILIEEDNIQDIHEFKILPSGNVVNEPSQIPPDLSICDDCLREILDPKDRRYKYPFNSCAYCGPRYSMLYKIPYDRENTAMRDFPLCDKCKAEYEDPENERRFDAQGISCPICGPKVFLSTTDGEIIQDKDPIATAAKLIEEGYILAIKGIGGFHIAANPFDDDVVIKLRERKNRPQQPFALMALSVNVIKKYAEVSQLEEELLKSLERPIVLLKKKEDSEISKYVSPYLDREGFFLYYTGLHYLLLDNLKEKISIMTSGNKHGLPMCTDEECVKTKLKGVVDYVLYHNRKIVNRVDDSVIRISAGRIMFLRRSRGYAPTWIRIKKKLRKVAVAVGAELQNVGAVAFDDKVILTQYIGDTDELNTLEDLEKYIKFFLNTYHLTPEVIVADKNPAYQSTRLASKLSEEYSAELVQVQHHLAHGLSAMAEYGLHDAIGIIIDGIGYGDDGNGWGGEVINIKDHGEKYSREYHLKYVPYTGGDINSLKPDRMLALFLSTFMDWNEIQNYVKLNDIELKVLEYQTRKNRLFTSSTGRFLDSVSALLDICHYRTYEGEPAIKLEAFARNGKLLDFEFPITNNEIDTTAAFKWIIENGIQDKPSIAYTIQYKLGKALVQAALKLNPEKIVVSGGASVNEYILKGMIENSEGVEILTQSKVPPGDGGIALGQVYYISEEK</sequence>
<dbReference type="Pfam" id="PF07503">
    <property type="entry name" value="zf-HYPF"/>
    <property type="match status" value="2"/>
</dbReference>
<dbReference type="AlphaFoldDB" id="A0A2T9X333"/>
<dbReference type="SUPFAM" id="SSF54975">
    <property type="entry name" value="Acylphosphatase/BLUF domain-like"/>
    <property type="match status" value="1"/>
</dbReference>
<organism evidence="12 13">
    <name type="scientific">Acidianus hospitalis</name>
    <dbReference type="NCBI Taxonomy" id="563177"/>
    <lineage>
        <taxon>Archaea</taxon>
        <taxon>Thermoproteota</taxon>
        <taxon>Thermoprotei</taxon>
        <taxon>Sulfolobales</taxon>
        <taxon>Sulfolobaceae</taxon>
        <taxon>Acidianus</taxon>
    </lineage>
</organism>
<dbReference type="GO" id="GO:0008270">
    <property type="term" value="F:zinc ion binding"/>
    <property type="evidence" value="ECO:0007669"/>
    <property type="project" value="UniProtKB-KW"/>
</dbReference>
<evidence type="ECO:0000256" key="1">
    <source>
        <dbReference type="ARBA" id="ARBA00004711"/>
    </source>
</evidence>
<dbReference type="GO" id="GO:0016743">
    <property type="term" value="F:carboxyl- or carbamoyltransferase activity"/>
    <property type="evidence" value="ECO:0007669"/>
    <property type="project" value="UniProtKB-UniRule"/>
</dbReference>
<dbReference type="InterPro" id="IPR004421">
    <property type="entry name" value="Carbamoyltransferase_HypF"/>
</dbReference>
<evidence type="ECO:0000256" key="4">
    <source>
        <dbReference type="ARBA" id="ARBA00022723"/>
    </source>
</evidence>
<keyword evidence="3" id="KW-0436">Ligase</keyword>
<evidence type="ECO:0000256" key="7">
    <source>
        <dbReference type="ARBA" id="ARBA00048220"/>
    </source>
</evidence>
<name>A0A2T9X333_9CREN</name>
<protein>
    <recommendedName>
        <fullName evidence="8">Carbamoyltransferase</fullName>
        <ecNumber evidence="8">6.2.-.-</ecNumber>
    </recommendedName>
</protein>